<dbReference type="EMBL" id="JARBJD010000015">
    <property type="protein sequence ID" value="KAK2961554.1"/>
    <property type="molecule type" value="Genomic_DNA"/>
</dbReference>
<sequence>MGALLSNTSPSRDDTCTACSPFLNWDENELKSVREQTVVFQSLVATVKLRPALDVSLETKAVRFLESVPSEDEESADAFLGHFASFCDESLTDFTQSVEVLISSTNQTITTAAMKMFSNLIRTISPKFHLTLIKAGFIPQLIITLNPSRSVSQLRLDSYYWQLKIAMKNKLFMRQFLNKFWRRQSNIFAICA</sequence>
<accession>A0ABQ9YCV0</accession>
<evidence type="ECO:0000313" key="2">
    <source>
        <dbReference type="Proteomes" id="UP001281761"/>
    </source>
</evidence>
<name>A0ABQ9YCV0_9EUKA</name>
<organism evidence="1 2">
    <name type="scientific">Blattamonas nauphoetae</name>
    <dbReference type="NCBI Taxonomy" id="2049346"/>
    <lineage>
        <taxon>Eukaryota</taxon>
        <taxon>Metamonada</taxon>
        <taxon>Preaxostyla</taxon>
        <taxon>Oxymonadida</taxon>
        <taxon>Blattamonas</taxon>
    </lineage>
</organism>
<keyword evidence="2" id="KW-1185">Reference proteome</keyword>
<reference evidence="1 2" key="1">
    <citation type="journal article" date="2022" name="bioRxiv">
        <title>Genomics of Preaxostyla Flagellates Illuminates Evolutionary Transitions and the Path Towards Mitochondrial Loss.</title>
        <authorList>
            <person name="Novak L.V.F."/>
            <person name="Treitli S.C."/>
            <person name="Pyrih J."/>
            <person name="Halakuc P."/>
            <person name="Pipaliya S.V."/>
            <person name="Vacek V."/>
            <person name="Brzon O."/>
            <person name="Soukal P."/>
            <person name="Eme L."/>
            <person name="Dacks J.B."/>
            <person name="Karnkowska A."/>
            <person name="Elias M."/>
            <person name="Hampl V."/>
        </authorList>
    </citation>
    <scope>NUCLEOTIDE SEQUENCE [LARGE SCALE GENOMIC DNA]</scope>
    <source>
        <strain evidence="1">NAU3</strain>
        <tissue evidence="1">Gut</tissue>
    </source>
</reference>
<gene>
    <name evidence="1" type="ORF">BLNAU_3352</name>
</gene>
<proteinExistence type="predicted"/>
<comment type="caution">
    <text evidence="1">The sequence shown here is derived from an EMBL/GenBank/DDBJ whole genome shotgun (WGS) entry which is preliminary data.</text>
</comment>
<evidence type="ECO:0000313" key="1">
    <source>
        <dbReference type="EMBL" id="KAK2961554.1"/>
    </source>
</evidence>
<protein>
    <submittedName>
        <fullName evidence="1">Uncharacterized protein</fullName>
    </submittedName>
</protein>
<dbReference type="SUPFAM" id="SSF48371">
    <property type="entry name" value="ARM repeat"/>
    <property type="match status" value="1"/>
</dbReference>
<dbReference type="InterPro" id="IPR016024">
    <property type="entry name" value="ARM-type_fold"/>
</dbReference>
<dbReference type="Proteomes" id="UP001281761">
    <property type="component" value="Unassembled WGS sequence"/>
</dbReference>